<evidence type="ECO:0000256" key="1">
    <source>
        <dbReference type="ARBA" id="ARBA00002121"/>
    </source>
</evidence>
<dbReference type="InterPro" id="IPR023465">
    <property type="entry name" value="Riboflavin_kinase_dom_sf"/>
</dbReference>
<evidence type="ECO:0000256" key="8">
    <source>
        <dbReference type="ARBA" id="ARBA00022741"/>
    </source>
</evidence>
<dbReference type="GO" id="GO:0008531">
    <property type="term" value="F:riboflavin kinase activity"/>
    <property type="evidence" value="ECO:0007669"/>
    <property type="project" value="UniProtKB-UniRule"/>
</dbReference>
<evidence type="ECO:0000313" key="18">
    <source>
        <dbReference type="Proteomes" id="UP000253517"/>
    </source>
</evidence>
<dbReference type="NCBIfam" id="TIGR00083">
    <property type="entry name" value="ribF"/>
    <property type="match status" value="1"/>
</dbReference>
<dbReference type="CDD" id="cd02064">
    <property type="entry name" value="FAD_synthetase_N"/>
    <property type="match status" value="1"/>
</dbReference>
<comment type="pathway">
    <text evidence="3 15">Cofactor biosynthesis; FMN biosynthesis; FMN from riboflavin (ATP route): step 1/1.</text>
</comment>
<dbReference type="EMBL" id="QPJS01000002">
    <property type="protein sequence ID" value="RCX03986.1"/>
    <property type="molecule type" value="Genomic_DNA"/>
</dbReference>
<evidence type="ECO:0000256" key="2">
    <source>
        <dbReference type="ARBA" id="ARBA00004726"/>
    </source>
</evidence>
<dbReference type="PANTHER" id="PTHR22749">
    <property type="entry name" value="RIBOFLAVIN KINASE/FMN ADENYLYLTRANSFERASE"/>
    <property type="match status" value="1"/>
</dbReference>
<evidence type="ECO:0000256" key="5">
    <source>
        <dbReference type="ARBA" id="ARBA00022643"/>
    </source>
</evidence>
<dbReference type="AlphaFoldDB" id="A0A369A6M5"/>
<dbReference type="InterPro" id="IPR014729">
    <property type="entry name" value="Rossmann-like_a/b/a_fold"/>
</dbReference>
<keyword evidence="5 15" id="KW-0288">FMN</keyword>
<evidence type="ECO:0000256" key="4">
    <source>
        <dbReference type="ARBA" id="ARBA00022630"/>
    </source>
</evidence>
<evidence type="ECO:0000256" key="13">
    <source>
        <dbReference type="ARBA" id="ARBA00047880"/>
    </source>
</evidence>
<reference evidence="17 18" key="1">
    <citation type="submission" date="2018-07" db="EMBL/GenBank/DDBJ databases">
        <title>Genomic Encyclopedia of Type Strains, Phase IV (KMG-IV): sequencing the most valuable type-strain genomes for metagenomic binning, comparative biology and taxonomic classification.</title>
        <authorList>
            <person name="Goeker M."/>
        </authorList>
    </citation>
    <scope>NUCLEOTIDE SEQUENCE [LARGE SCALE GENOMIC DNA]</scope>
    <source>
        <strain evidence="17 18">DSM 21410</strain>
    </source>
</reference>
<dbReference type="Proteomes" id="UP000253517">
    <property type="component" value="Unassembled WGS sequence"/>
</dbReference>
<dbReference type="PIRSF" id="PIRSF004491">
    <property type="entry name" value="FAD_Synth"/>
    <property type="match status" value="1"/>
</dbReference>
<dbReference type="RefSeq" id="WP_114366245.1">
    <property type="nucleotide sequence ID" value="NZ_BHZF01000002.1"/>
</dbReference>
<keyword evidence="12" id="KW-0511">Multifunctional enzyme</keyword>
<keyword evidence="11 15" id="KW-0067">ATP-binding</keyword>
<keyword evidence="7 15" id="KW-0548">Nucleotidyltransferase</keyword>
<dbReference type="Gene3D" id="2.40.30.30">
    <property type="entry name" value="Riboflavin kinase-like"/>
    <property type="match status" value="1"/>
</dbReference>
<dbReference type="GO" id="GO:0009398">
    <property type="term" value="P:FMN biosynthetic process"/>
    <property type="evidence" value="ECO:0007669"/>
    <property type="project" value="UniProtKB-UniRule"/>
</dbReference>
<evidence type="ECO:0000256" key="9">
    <source>
        <dbReference type="ARBA" id="ARBA00022777"/>
    </source>
</evidence>
<evidence type="ECO:0000256" key="6">
    <source>
        <dbReference type="ARBA" id="ARBA00022679"/>
    </source>
</evidence>
<dbReference type="GO" id="GO:0009231">
    <property type="term" value="P:riboflavin biosynthetic process"/>
    <property type="evidence" value="ECO:0007669"/>
    <property type="project" value="InterPro"/>
</dbReference>
<comment type="caution">
    <text evidence="17">The sequence shown here is derived from an EMBL/GenBank/DDBJ whole genome shotgun (WGS) entry which is preliminary data.</text>
</comment>
<proteinExistence type="inferred from homology"/>
<comment type="similarity">
    <text evidence="15">Belongs to the ribF family.</text>
</comment>
<comment type="catalytic activity">
    <reaction evidence="14 15">
        <text>FMN + ATP + H(+) = FAD + diphosphate</text>
        <dbReference type="Rhea" id="RHEA:17237"/>
        <dbReference type="ChEBI" id="CHEBI:15378"/>
        <dbReference type="ChEBI" id="CHEBI:30616"/>
        <dbReference type="ChEBI" id="CHEBI:33019"/>
        <dbReference type="ChEBI" id="CHEBI:57692"/>
        <dbReference type="ChEBI" id="CHEBI:58210"/>
        <dbReference type="EC" id="2.7.7.2"/>
    </reaction>
</comment>
<dbReference type="GO" id="GO:0003919">
    <property type="term" value="F:FMN adenylyltransferase activity"/>
    <property type="evidence" value="ECO:0007669"/>
    <property type="project" value="UniProtKB-UniRule"/>
</dbReference>
<evidence type="ECO:0000256" key="7">
    <source>
        <dbReference type="ARBA" id="ARBA00022695"/>
    </source>
</evidence>
<gene>
    <name evidence="17" type="ORF">DES35_102445</name>
</gene>
<dbReference type="UniPathway" id="UPA00277">
    <property type="reaction ID" value="UER00407"/>
</dbReference>
<dbReference type="Pfam" id="PF06574">
    <property type="entry name" value="FAD_syn"/>
    <property type="match status" value="1"/>
</dbReference>
<dbReference type="InterPro" id="IPR002606">
    <property type="entry name" value="Riboflavin_kinase_bac"/>
</dbReference>
<dbReference type="InterPro" id="IPR015865">
    <property type="entry name" value="Riboflavin_kinase_bac/euk"/>
</dbReference>
<dbReference type="PANTHER" id="PTHR22749:SF6">
    <property type="entry name" value="RIBOFLAVIN KINASE"/>
    <property type="match status" value="1"/>
</dbReference>
<dbReference type="SUPFAM" id="SSF52374">
    <property type="entry name" value="Nucleotidylyl transferase"/>
    <property type="match status" value="1"/>
</dbReference>
<dbReference type="InterPro" id="IPR023468">
    <property type="entry name" value="Riboflavin_kinase"/>
</dbReference>
<keyword evidence="6 15" id="KW-0808">Transferase</keyword>
<dbReference type="NCBIfam" id="NF004160">
    <property type="entry name" value="PRK05627.1-3"/>
    <property type="match status" value="1"/>
</dbReference>
<dbReference type="GO" id="GO:0006747">
    <property type="term" value="P:FAD biosynthetic process"/>
    <property type="evidence" value="ECO:0007669"/>
    <property type="project" value="UniProtKB-UniRule"/>
</dbReference>
<dbReference type="EC" id="2.7.7.2" evidence="15"/>
<evidence type="ECO:0000313" key="17">
    <source>
        <dbReference type="EMBL" id="RCX03986.1"/>
    </source>
</evidence>
<evidence type="ECO:0000256" key="10">
    <source>
        <dbReference type="ARBA" id="ARBA00022827"/>
    </source>
</evidence>
<dbReference type="GO" id="GO:0005524">
    <property type="term" value="F:ATP binding"/>
    <property type="evidence" value="ECO:0007669"/>
    <property type="project" value="UniProtKB-UniRule"/>
</dbReference>
<dbReference type="UniPathway" id="UPA00276">
    <property type="reaction ID" value="UER00406"/>
</dbReference>
<evidence type="ECO:0000256" key="14">
    <source>
        <dbReference type="ARBA" id="ARBA00049494"/>
    </source>
</evidence>
<evidence type="ECO:0000256" key="3">
    <source>
        <dbReference type="ARBA" id="ARBA00005201"/>
    </source>
</evidence>
<dbReference type="EC" id="2.7.1.26" evidence="15"/>
<keyword evidence="10 15" id="KW-0274">FAD</keyword>
<evidence type="ECO:0000256" key="15">
    <source>
        <dbReference type="PIRNR" id="PIRNR004491"/>
    </source>
</evidence>
<dbReference type="Gene3D" id="3.40.50.620">
    <property type="entry name" value="HUPs"/>
    <property type="match status" value="1"/>
</dbReference>
<comment type="catalytic activity">
    <reaction evidence="13 15">
        <text>riboflavin + ATP = FMN + ADP + H(+)</text>
        <dbReference type="Rhea" id="RHEA:14357"/>
        <dbReference type="ChEBI" id="CHEBI:15378"/>
        <dbReference type="ChEBI" id="CHEBI:30616"/>
        <dbReference type="ChEBI" id="CHEBI:57986"/>
        <dbReference type="ChEBI" id="CHEBI:58210"/>
        <dbReference type="ChEBI" id="CHEBI:456216"/>
        <dbReference type="EC" id="2.7.1.26"/>
    </reaction>
</comment>
<dbReference type="SMART" id="SM00904">
    <property type="entry name" value="Flavokinase"/>
    <property type="match status" value="1"/>
</dbReference>
<sequence>MKVFYSIDEFTAPQYPVVTMGTFDGVHIGHRSIISRLNEVAAMAEGGESVLITFKPHPRLVLQPEADIKLLNDEDEKIELLRKAGLQNLIFHPFSIEFSKTSGEEFVRKYLVQKVKARALVIGHDHHFGRNREGSYEHLVHLGQLYGFSVESLSAQAIHGVVVSSTKVRKTLLQGDVDTANQWLGYPYAITGMVVKGRQIGEKIGFPTANILNENPHKLIPGDGVYAVMVSFVSDPGTKLMGMCNIGHRPTVVTGGFKTIEVHIFDFHGNIYNQVLRIEFVSRIRPEKKFNDLNALRRQLERDQMEALRRLTRVQK</sequence>
<accession>A0A369A6M5</accession>
<protein>
    <recommendedName>
        <fullName evidence="15">Riboflavin biosynthesis protein</fullName>
    </recommendedName>
    <domain>
        <recommendedName>
            <fullName evidence="15">Riboflavin kinase</fullName>
            <ecNumber evidence="15">2.7.1.26</ecNumber>
        </recommendedName>
        <alternativeName>
            <fullName evidence="15">Flavokinase</fullName>
        </alternativeName>
    </domain>
    <domain>
        <recommendedName>
            <fullName evidence="15">FMN adenylyltransferase</fullName>
            <ecNumber evidence="15">2.7.7.2</ecNumber>
        </recommendedName>
        <alternativeName>
            <fullName evidence="15">FAD pyrophosphorylase</fullName>
        </alternativeName>
        <alternativeName>
            <fullName evidence="15">FAD synthase</fullName>
        </alternativeName>
    </domain>
</protein>
<keyword evidence="9 15" id="KW-0418">Kinase</keyword>
<comment type="function">
    <text evidence="1">Catalyzes the phosphorylation of riboflavin to FMN followed by the adenylation of FMN to FAD.</text>
</comment>
<keyword evidence="8 15" id="KW-0547">Nucleotide-binding</keyword>
<comment type="pathway">
    <text evidence="2 15">Cofactor biosynthesis; FAD biosynthesis; FAD from FMN: step 1/1.</text>
</comment>
<keyword evidence="18" id="KW-1185">Reference proteome</keyword>
<keyword evidence="4 15" id="KW-0285">Flavoprotein</keyword>
<organism evidence="17 18">
    <name type="scientific">Schleiferia thermophila</name>
    <dbReference type="NCBI Taxonomy" id="884107"/>
    <lineage>
        <taxon>Bacteria</taxon>
        <taxon>Pseudomonadati</taxon>
        <taxon>Bacteroidota</taxon>
        <taxon>Flavobacteriia</taxon>
        <taxon>Flavobacteriales</taxon>
        <taxon>Schleiferiaceae</taxon>
        <taxon>Schleiferia</taxon>
    </lineage>
</organism>
<dbReference type="SUPFAM" id="SSF82114">
    <property type="entry name" value="Riboflavin kinase-like"/>
    <property type="match status" value="1"/>
</dbReference>
<dbReference type="Pfam" id="PF01687">
    <property type="entry name" value="Flavokinase"/>
    <property type="match status" value="1"/>
</dbReference>
<dbReference type="NCBIfam" id="NF004162">
    <property type="entry name" value="PRK05627.1-5"/>
    <property type="match status" value="1"/>
</dbReference>
<name>A0A369A6M5_9FLAO</name>
<evidence type="ECO:0000256" key="11">
    <source>
        <dbReference type="ARBA" id="ARBA00022840"/>
    </source>
</evidence>
<evidence type="ECO:0000259" key="16">
    <source>
        <dbReference type="SMART" id="SM00904"/>
    </source>
</evidence>
<feature type="domain" description="Riboflavin kinase" evidence="16">
    <location>
        <begin position="183"/>
        <end position="312"/>
    </location>
</feature>
<evidence type="ECO:0000256" key="12">
    <source>
        <dbReference type="ARBA" id="ARBA00023268"/>
    </source>
</evidence>
<dbReference type="FunFam" id="3.40.50.620:FF:000021">
    <property type="entry name" value="Riboflavin biosynthesis protein"/>
    <property type="match status" value="1"/>
</dbReference>
<dbReference type="InterPro" id="IPR015864">
    <property type="entry name" value="FAD_synthase"/>
</dbReference>